<sequence>MSDDIAWLLDTDPAIRWQVLRDLSEAPAAAVAAERTRVAETGWGKKLLDLQSNGQWAGGAYYPDRGWRPPQPMVGDPDGQPWTATLPTLRLLRDFGIDPTHPAVRAALSGVRQHCTWEYAGEPFFDGEVEPCINGGTVAIGAYFGENVDGIVNRLLTEQLDDGGWNCEAESGSTRSSFHTTICVLEGLLEYERAGGTTPVADARRRGEEYLLARSLYRRASTGQIIDSNWLQFSFPVQWHYDVLRGLDYFRSVGGPWDRRLSEAFGLLRDKQQRDGSWLLENTHPGLVHFEMEAGDSRPSRWNTLRALRVLRWHDTDQAEPRAPGSGES</sequence>
<dbReference type="RefSeq" id="WP_133402600.1">
    <property type="nucleotide sequence ID" value="NZ_SMTK01000001.1"/>
</dbReference>
<gene>
    <name evidence="1" type="ORF">E2F48_03650</name>
</gene>
<accession>A0A4R5U3K1</accession>
<dbReference type="OrthoDB" id="370326at2"/>
<dbReference type="Gene3D" id="1.50.10.20">
    <property type="match status" value="1"/>
</dbReference>
<organism evidence="1 2">
    <name type="scientific">Arthrobacter crusticola</name>
    <dbReference type="NCBI Taxonomy" id="2547960"/>
    <lineage>
        <taxon>Bacteria</taxon>
        <taxon>Bacillati</taxon>
        <taxon>Actinomycetota</taxon>
        <taxon>Actinomycetes</taxon>
        <taxon>Micrococcales</taxon>
        <taxon>Micrococcaceae</taxon>
        <taxon>Arthrobacter</taxon>
    </lineage>
</organism>
<dbReference type="EMBL" id="SMTK01000001">
    <property type="protein sequence ID" value="TDK28193.1"/>
    <property type="molecule type" value="Genomic_DNA"/>
</dbReference>
<evidence type="ECO:0000313" key="2">
    <source>
        <dbReference type="Proteomes" id="UP000295411"/>
    </source>
</evidence>
<proteinExistence type="predicted"/>
<evidence type="ECO:0000313" key="1">
    <source>
        <dbReference type="EMBL" id="TDK28193.1"/>
    </source>
</evidence>
<comment type="caution">
    <text evidence="1">The sequence shown here is derived from an EMBL/GenBank/DDBJ whole genome shotgun (WGS) entry which is preliminary data.</text>
</comment>
<evidence type="ECO:0008006" key="3">
    <source>
        <dbReference type="Google" id="ProtNLM"/>
    </source>
</evidence>
<dbReference type="SUPFAM" id="SSF48239">
    <property type="entry name" value="Terpenoid cyclases/Protein prenyltransferases"/>
    <property type="match status" value="1"/>
</dbReference>
<dbReference type="Proteomes" id="UP000295411">
    <property type="component" value="Unassembled WGS sequence"/>
</dbReference>
<dbReference type="InterPro" id="IPR008930">
    <property type="entry name" value="Terpenoid_cyclase/PrenylTrfase"/>
</dbReference>
<reference evidence="1 2" key="1">
    <citation type="submission" date="2019-03" db="EMBL/GenBank/DDBJ databases">
        <title>Arthrobacter sp. nov., an bacterium isolated from biocrust in Mu Us Desert.</title>
        <authorList>
            <person name="Lixiong L."/>
        </authorList>
    </citation>
    <scope>NUCLEOTIDE SEQUENCE [LARGE SCALE GENOMIC DNA]</scope>
    <source>
        <strain evidence="1 2">SLN-3</strain>
    </source>
</reference>
<protein>
    <recommendedName>
        <fullName evidence="3">Squalene cyclase</fullName>
    </recommendedName>
</protein>
<keyword evidence="2" id="KW-1185">Reference proteome</keyword>
<dbReference type="AlphaFoldDB" id="A0A4R5U3K1"/>
<name>A0A4R5U3K1_9MICC</name>